<dbReference type="PATRIC" id="fig|1122207.3.peg.684"/>
<dbReference type="GO" id="GO:0051287">
    <property type="term" value="F:NAD binding"/>
    <property type="evidence" value="ECO:0007669"/>
    <property type="project" value="InterPro"/>
</dbReference>
<feature type="domain" description="D-isomer specific 2-hydroxyacid dehydrogenase catalytic" evidence="5">
    <location>
        <begin position="18"/>
        <end position="313"/>
    </location>
</feature>
<dbReference type="InterPro" id="IPR029753">
    <property type="entry name" value="D-isomer_DH_CS"/>
</dbReference>
<keyword evidence="2 4" id="KW-0560">Oxidoreductase</keyword>
<evidence type="ECO:0000259" key="6">
    <source>
        <dbReference type="Pfam" id="PF02826"/>
    </source>
</evidence>
<dbReference type="PANTHER" id="PTHR43761:SF1">
    <property type="entry name" value="D-ISOMER SPECIFIC 2-HYDROXYACID DEHYDROGENASE CATALYTIC DOMAIN-CONTAINING PROTEIN-RELATED"/>
    <property type="match status" value="1"/>
</dbReference>
<dbReference type="Gene3D" id="3.40.50.720">
    <property type="entry name" value="NAD(P)-binding Rossmann-like Domain"/>
    <property type="match status" value="2"/>
</dbReference>
<comment type="caution">
    <text evidence="7">The sequence shown here is derived from an EMBL/GenBank/DDBJ whole genome shotgun (WGS) entry which is preliminary data.</text>
</comment>
<dbReference type="InterPro" id="IPR006140">
    <property type="entry name" value="D-isomer_DH_NAD-bd"/>
</dbReference>
<dbReference type="RefSeq" id="WP_036158944.1">
    <property type="nucleotide sequence ID" value="NZ_JAMB01000001.1"/>
</dbReference>
<dbReference type="GO" id="GO:0047545">
    <property type="term" value="F:(S)-2-hydroxyglutarate dehydrogenase activity"/>
    <property type="evidence" value="ECO:0007669"/>
    <property type="project" value="UniProtKB-ARBA"/>
</dbReference>
<dbReference type="GO" id="GO:0004617">
    <property type="term" value="F:phosphoglycerate dehydrogenase activity"/>
    <property type="evidence" value="ECO:0007669"/>
    <property type="project" value="UniProtKB-ARBA"/>
</dbReference>
<dbReference type="EMBL" id="JAMB01000001">
    <property type="protein sequence ID" value="ETX12631.1"/>
    <property type="molecule type" value="Genomic_DNA"/>
</dbReference>
<evidence type="ECO:0000256" key="4">
    <source>
        <dbReference type="RuleBase" id="RU003719"/>
    </source>
</evidence>
<evidence type="ECO:0000259" key="5">
    <source>
        <dbReference type="Pfam" id="PF00389"/>
    </source>
</evidence>
<dbReference type="PROSITE" id="PS00670">
    <property type="entry name" value="D_2_HYDROXYACID_DH_2"/>
    <property type="match status" value="1"/>
</dbReference>
<evidence type="ECO:0000313" key="8">
    <source>
        <dbReference type="Proteomes" id="UP000054058"/>
    </source>
</evidence>
<dbReference type="AlphaFoldDB" id="X7EBN8"/>
<dbReference type="FunFam" id="3.40.50.720:FF:000041">
    <property type="entry name" value="D-3-phosphoglycerate dehydrogenase"/>
    <property type="match status" value="1"/>
</dbReference>
<dbReference type="PROSITE" id="PS00671">
    <property type="entry name" value="D_2_HYDROXYACID_DH_3"/>
    <property type="match status" value="1"/>
</dbReference>
<keyword evidence="3" id="KW-0520">NAD</keyword>
<protein>
    <submittedName>
        <fullName evidence="7">Hydroxyacid dehydrogenase</fullName>
    </submittedName>
</protein>
<dbReference type="SUPFAM" id="SSF52283">
    <property type="entry name" value="Formate/glycerate dehydrogenase catalytic domain-like"/>
    <property type="match status" value="1"/>
</dbReference>
<dbReference type="eggNOG" id="COG1052">
    <property type="taxonomic scope" value="Bacteria"/>
</dbReference>
<dbReference type="Proteomes" id="UP000054058">
    <property type="component" value="Unassembled WGS sequence"/>
</dbReference>
<accession>X7EBN8</accession>
<reference evidence="7 8" key="1">
    <citation type="submission" date="2014-01" db="EMBL/GenBank/DDBJ databases">
        <title>Marinomonas ushuaiensis DSM 15871 Genome Sequencing.</title>
        <authorList>
            <person name="Lai Q."/>
            <person name="Shao Z.S."/>
        </authorList>
    </citation>
    <scope>NUCLEOTIDE SEQUENCE [LARGE SCALE GENOMIC DNA]</scope>
    <source>
        <strain evidence="7 8">DSM 15871</strain>
    </source>
</reference>
<dbReference type="Pfam" id="PF02826">
    <property type="entry name" value="2-Hacid_dh_C"/>
    <property type="match status" value="1"/>
</dbReference>
<dbReference type="InterPro" id="IPR043322">
    <property type="entry name" value="CtBP"/>
</dbReference>
<gene>
    <name evidence="7" type="ORF">MUS1_03340</name>
</gene>
<dbReference type="PANTHER" id="PTHR43761">
    <property type="entry name" value="D-ISOMER SPECIFIC 2-HYDROXYACID DEHYDROGENASE FAMILY PROTEIN (AFU_ORTHOLOGUE AFUA_1G13630)"/>
    <property type="match status" value="1"/>
</dbReference>
<proteinExistence type="inferred from homology"/>
<keyword evidence="8" id="KW-1185">Reference proteome</keyword>
<dbReference type="CDD" id="cd05299">
    <property type="entry name" value="CtBP_dh"/>
    <property type="match status" value="1"/>
</dbReference>
<feature type="domain" description="D-isomer specific 2-hydroxyacid dehydrogenase NAD-binding" evidence="6">
    <location>
        <begin position="110"/>
        <end position="287"/>
    </location>
</feature>
<organism evidence="7 8">
    <name type="scientific">Marinomonas ushuaiensis DSM 15871</name>
    <dbReference type="NCBI Taxonomy" id="1122207"/>
    <lineage>
        <taxon>Bacteria</taxon>
        <taxon>Pseudomonadati</taxon>
        <taxon>Pseudomonadota</taxon>
        <taxon>Gammaproteobacteria</taxon>
        <taxon>Oceanospirillales</taxon>
        <taxon>Oceanospirillaceae</taxon>
        <taxon>Marinomonas</taxon>
    </lineage>
</organism>
<dbReference type="SUPFAM" id="SSF51735">
    <property type="entry name" value="NAD(P)-binding Rossmann-fold domains"/>
    <property type="match status" value="1"/>
</dbReference>
<name>X7EBN8_9GAMM</name>
<evidence type="ECO:0000256" key="2">
    <source>
        <dbReference type="ARBA" id="ARBA00023002"/>
    </source>
</evidence>
<evidence type="ECO:0000313" key="7">
    <source>
        <dbReference type="EMBL" id="ETX12631.1"/>
    </source>
</evidence>
<dbReference type="Pfam" id="PF00389">
    <property type="entry name" value="2-Hacid_dh"/>
    <property type="match status" value="1"/>
</dbReference>
<evidence type="ECO:0000256" key="1">
    <source>
        <dbReference type="ARBA" id="ARBA00005854"/>
    </source>
</evidence>
<comment type="similarity">
    <text evidence="1 4">Belongs to the D-isomer specific 2-hydroxyacid dehydrogenase family.</text>
</comment>
<dbReference type="InterPro" id="IPR006139">
    <property type="entry name" value="D-isomer_2_OHA_DH_cat_dom"/>
</dbReference>
<dbReference type="GO" id="GO:0003714">
    <property type="term" value="F:transcription corepressor activity"/>
    <property type="evidence" value="ECO:0007669"/>
    <property type="project" value="InterPro"/>
</dbReference>
<dbReference type="InterPro" id="IPR036291">
    <property type="entry name" value="NAD(P)-bd_dom_sf"/>
</dbReference>
<dbReference type="OrthoDB" id="9805416at2"/>
<dbReference type="InterPro" id="IPR050418">
    <property type="entry name" value="D-iso_2-hydroxyacid_DH_PdxB"/>
</dbReference>
<evidence type="ECO:0000256" key="3">
    <source>
        <dbReference type="ARBA" id="ARBA00023027"/>
    </source>
</evidence>
<sequence>MPNKKKVVYYNMPGDLDYERQLLKEWNIEDLELIQVTGNNIIEDIKDANSLTLEYTSVTADIIEQLPRLKIIALHSIGTNEIDVKSATEQGIYVTNSPGFCAYEVASHAMAFLLNLNRNLITYNQNVKAGIWDNSPGCSELSQLKGKTCGLVSLGSIPQTMIPMLQGFGINIVFYSRSKTQEEAVKLGITKCDTLDELLSLSDIVSLHTPLTDETKNMINEASFSKMKDGVILINTARGELIDEQALIRNLKSGKVSAAGLDVLADETNLDNELITLENVIVTPHVGYLSQESLLESKKIGLEQIVMALSKKQRPTCAVNKENMIAKAHD</sequence>
<dbReference type="GO" id="GO:0006564">
    <property type="term" value="P:L-serine biosynthetic process"/>
    <property type="evidence" value="ECO:0007669"/>
    <property type="project" value="UniProtKB-ARBA"/>
</dbReference>
<dbReference type="STRING" id="1122207.MUS1_03340"/>